<keyword evidence="3 6" id="KW-0812">Transmembrane</keyword>
<feature type="transmembrane region" description="Helical" evidence="6">
    <location>
        <begin position="96"/>
        <end position="113"/>
    </location>
</feature>
<dbReference type="InterPro" id="IPR001727">
    <property type="entry name" value="GDT1-like"/>
</dbReference>
<comment type="caution">
    <text evidence="7">The sequence shown here is derived from an EMBL/GenBank/DDBJ whole genome shotgun (WGS) entry which is preliminary data.</text>
</comment>
<dbReference type="PANTHER" id="PTHR12608">
    <property type="entry name" value="TRANSMEMBRANE PROTEIN HTP-1 RELATED"/>
    <property type="match status" value="1"/>
</dbReference>
<accession>A0A6L5JVB7</accession>
<evidence type="ECO:0000313" key="8">
    <source>
        <dbReference type="Proteomes" id="UP000480275"/>
    </source>
</evidence>
<evidence type="ECO:0000313" key="7">
    <source>
        <dbReference type="EMBL" id="MQY51179.1"/>
    </source>
</evidence>
<evidence type="ECO:0000256" key="6">
    <source>
        <dbReference type="RuleBase" id="RU365102"/>
    </source>
</evidence>
<dbReference type="EMBL" id="WIXJ01000002">
    <property type="protein sequence ID" value="MQY51179.1"/>
    <property type="molecule type" value="Genomic_DNA"/>
</dbReference>
<gene>
    <name evidence="7" type="ORF">GHK24_05250</name>
</gene>
<dbReference type="PANTHER" id="PTHR12608:SF1">
    <property type="entry name" value="TRANSMEMBRANE PROTEIN 165"/>
    <property type="match status" value="1"/>
</dbReference>
<evidence type="ECO:0000256" key="4">
    <source>
        <dbReference type="ARBA" id="ARBA00022989"/>
    </source>
</evidence>
<feature type="transmembrane region" description="Helical" evidence="6">
    <location>
        <begin position="166"/>
        <end position="186"/>
    </location>
</feature>
<dbReference type="Pfam" id="PF01169">
    <property type="entry name" value="GDT1"/>
    <property type="match status" value="2"/>
</dbReference>
<proteinExistence type="inferred from homology"/>
<dbReference type="GO" id="GO:0016020">
    <property type="term" value="C:membrane"/>
    <property type="evidence" value="ECO:0007669"/>
    <property type="project" value="UniProtKB-SubCell"/>
</dbReference>
<sequence>MEAFLTSGLIVALAEIGDKTQLLSFVLAARLRRPGAIIAGIFVATLANHGLAGSLGAWIASWFSPQTLRWSTGIIFLVFALWTLRPDTLDENDTPQVGKAGAFVTTLIAFFLAEMGDKTQFATIALAARFNDLAWVVVGTTLGMMLANVPAVLLGERLAGRLPLDAIRWTAAGVFSITGLLTLFYAG</sequence>
<comment type="subcellular location">
    <subcellularLocation>
        <location evidence="1 6">Membrane</location>
        <topology evidence="1 6">Multi-pass membrane protein</topology>
    </subcellularLocation>
</comment>
<feature type="transmembrane region" description="Helical" evidence="6">
    <location>
        <begin position="38"/>
        <end position="60"/>
    </location>
</feature>
<keyword evidence="4 6" id="KW-1133">Transmembrane helix</keyword>
<protein>
    <recommendedName>
        <fullName evidence="6">GDT1 family protein</fullName>
    </recommendedName>
</protein>
<feature type="transmembrane region" description="Helical" evidence="6">
    <location>
        <begin position="133"/>
        <end position="154"/>
    </location>
</feature>
<organism evidence="7 8">
    <name type="scientific">Rhodocyclus tenuis</name>
    <name type="common">Rhodospirillum tenue</name>
    <dbReference type="NCBI Taxonomy" id="1066"/>
    <lineage>
        <taxon>Bacteria</taxon>
        <taxon>Pseudomonadati</taxon>
        <taxon>Pseudomonadota</taxon>
        <taxon>Betaproteobacteria</taxon>
        <taxon>Rhodocyclales</taxon>
        <taxon>Rhodocyclaceae</taxon>
        <taxon>Rhodocyclus</taxon>
    </lineage>
</organism>
<evidence type="ECO:0000256" key="2">
    <source>
        <dbReference type="ARBA" id="ARBA00009190"/>
    </source>
</evidence>
<comment type="similarity">
    <text evidence="2 6">Belongs to the GDT1 family.</text>
</comment>
<evidence type="ECO:0000256" key="1">
    <source>
        <dbReference type="ARBA" id="ARBA00004141"/>
    </source>
</evidence>
<keyword evidence="5 6" id="KW-0472">Membrane</keyword>
<dbReference type="AlphaFoldDB" id="A0A6L5JVB7"/>
<evidence type="ECO:0000256" key="5">
    <source>
        <dbReference type="ARBA" id="ARBA00023136"/>
    </source>
</evidence>
<dbReference type="GO" id="GO:0046873">
    <property type="term" value="F:metal ion transmembrane transporter activity"/>
    <property type="evidence" value="ECO:0007669"/>
    <property type="project" value="InterPro"/>
</dbReference>
<reference evidence="7 8" key="1">
    <citation type="submission" date="2019-10" db="EMBL/GenBank/DDBJ databases">
        <title>Whole-genome sequence of the purple nonsulfur photosynthetic bacterium Rhodocyclus tenuis.</title>
        <authorList>
            <person name="Kyndt J.A."/>
            <person name="Meyer T.E."/>
        </authorList>
    </citation>
    <scope>NUCLEOTIDE SEQUENCE [LARGE SCALE GENOMIC DNA]</scope>
    <source>
        <strain evidence="7 8">DSM 110</strain>
    </source>
</reference>
<dbReference type="OrthoDB" id="9801356at2"/>
<evidence type="ECO:0000256" key="3">
    <source>
        <dbReference type="ARBA" id="ARBA00022692"/>
    </source>
</evidence>
<feature type="transmembrane region" description="Helical" evidence="6">
    <location>
        <begin position="67"/>
        <end position="84"/>
    </location>
</feature>
<name>A0A6L5JVB7_RHOTE</name>
<dbReference type="Proteomes" id="UP000480275">
    <property type="component" value="Unassembled WGS sequence"/>
</dbReference>